<dbReference type="GO" id="GO:0016747">
    <property type="term" value="F:acyltransferase activity, transferring groups other than amino-acyl groups"/>
    <property type="evidence" value="ECO:0007669"/>
    <property type="project" value="InterPro"/>
</dbReference>
<dbReference type="Pfam" id="PF13302">
    <property type="entry name" value="Acetyltransf_3"/>
    <property type="match status" value="1"/>
</dbReference>
<keyword evidence="2" id="KW-0808">Transferase</keyword>
<keyword evidence="3" id="KW-1185">Reference proteome</keyword>
<dbReference type="AlphaFoldDB" id="A0A1W7D4M6"/>
<evidence type="ECO:0000313" key="2">
    <source>
        <dbReference type="EMBL" id="ARQ72063.1"/>
    </source>
</evidence>
<reference evidence="2 3" key="1">
    <citation type="submission" date="2017-05" db="EMBL/GenBank/DDBJ databases">
        <title>Complete genome sequence of Streptomyces sp. SCSIO 03032 revealed the diverse biosynthetic pathways for its bioactive secondary metabolites.</title>
        <authorList>
            <person name="Ma L."/>
            <person name="Zhu Y."/>
            <person name="Zhang W."/>
            <person name="Zhang G."/>
            <person name="Tian X."/>
            <person name="Zhang S."/>
            <person name="Zhang C."/>
        </authorList>
    </citation>
    <scope>NUCLEOTIDE SEQUENCE [LARGE SCALE GENOMIC DNA]</scope>
    <source>
        <strain evidence="2 3">SCSIO 03032</strain>
    </source>
</reference>
<dbReference type="SUPFAM" id="SSF55729">
    <property type="entry name" value="Acyl-CoA N-acyltransferases (Nat)"/>
    <property type="match status" value="1"/>
</dbReference>
<protein>
    <submittedName>
        <fullName evidence="2">GNAT family N-acetyltransferase</fullName>
    </submittedName>
</protein>
<name>A0A1W7D4M6_9ACTN</name>
<dbReference type="Gene3D" id="3.40.630.30">
    <property type="match status" value="1"/>
</dbReference>
<dbReference type="PROSITE" id="PS51186">
    <property type="entry name" value="GNAT"/>
    <property type="match status" value="1"/>
</dbReference>
<organism evidence="2 3">
    <name type="scientific">Streptomyces marincola</name>
    <dbReference type="NCBI Taxonomy" id="2878388"/>
    <lineage>
        <taxon>Bacteria</taxon>
        <taxon>Bacillati</taxon>
        <taxon>Actinomycetota</taxon>
        <taxon>Actinomycetes</taxon>
        <taxon>Kitasatosporales</taxon>
        <taxon>Streptomycetaceae</taxon>
        <taxon>Streptomyces</taxon>
    </lineage>
</organism>
<evidence type="ECO:0000259" key="1">
    <source>
        <dbReference type="PROSITE" id="PS51186"/>
    </source>
</evidence>
<accession>A0A1W7D4M6</accession>
<evidence type="ECO:0000313" key="3">
    <source>
        <dbReference type="Proteomes" id="UP000194218"/>
    </source>
</evidence>
<dbReference type="InterPro" id="IPR000182">
    <property type="entry name" value="GNAT_dom"/>
</dbReference>
<gene>
    <name evidence="2" type="ORF">CAG99_27410</name>
</gene>
<dbReference type="Proteomes" id="UP000194218">
    <property type="component" value="Chromosome"/>
</dbReference>
<dbReference type="OrthoDB" id="5125488at2"/>
<dbReference type="InterPro" id="IPR016181">
    <property type="entry name" value="Acyl_CoA_acyltransferase"/>
</dbReference>
<proteinExistence type="predicted"/>
<dbReference type="EMBL" id="CP021121">
    <property type="protein sequence ID" value="ARQ72063.1"/>
    <property type="molecule type" value="Genomic_DNA"/>
</dbReference>
<feature type="domain" description="N-acetyltransferase" evidence="1">
    <location>
        <begin position="2"/>
        <end position="160"/>
    </location>
</feature>
<sequence>MPELHLLRHDHGPALLAFERENRAYFAMSLPDRGDDWFAEFDQRHHHLLAEQAAGRHFFHVLVGSGGDILGRIDLLDVTDGRAGLGFRIAERAAHRGLATSAVRQVCALAATTYRLTTLRAATTPDNAASRTVLARTGFVPAADAALDRGPCLRFTRNLSTG</sequence>
<dbReference type="RefSeq" id="WP_086161895.1">
    <property type="nucleotide sequence ID" value="NZ_CP021121.1"/>
</dbReference>
<dbReference type="KEGG" id="smao:CAG99_27410"/>